<feature type="region of interest" description="Disordered" evidence="1">
    <location>
        <begin position="149"/>
        <end position="170"/>
    </location>
</feature>
<keyword evidence="2" id="KW-1133">Transmembrane helix</keyword>
<feature type="region of interest" description="Disordered" evidence="1">
    <location>
        <begin position="1"/>
        <end position="36"/>
    </location>
</feature>
<dbReference type="AlphaFoldDB" id="A0A0B4CBW4"/>
<dbReference type="RefSeq" id="WP_039413904.1">
    <property type="nucleotide sequence ID" value="NZ_JWSZ01000006.1"/>
</dbReference>
<evidence type="ECO:0000256" key="1">
    <source>
        <dbReference type="SAM" id="MobiDB-lite"/>
    </source>
</evidence>
<dbReference type="InterPro" id="IPR046096">
    <property type="entry name" value="DUF6114"/>
</dbReference>
<dbReference type="EMBL" id="JWSZ01000006">
    <property type="protein sequence ID" value="KIC58744.1"/>
    <property type="molecule type" value="Genomic_DNA"/>
</dbReference>
<keyword evidence="2" id="KW-0812">Transmembrane</keyword>
<feature type="transmembrane region" description="Helical" evidence="2">
    <location>
        <begin position="72"/>
        <end position="94"/>
    </location>
</feature>
<accession>A0A0B4CBW4</accession>
<comment type="caution">
    <text evidence="3">The sequence shown here is derived from an EMBL/GenBank/DDBJ whole genome shotgun (WGS) entry which is preliminary data.</text>
</comment>
<dbReference type="Proteomes" id="UP000031202">
    <property type="component" value="Unassembled WGS sequence"/>
</dbReference>
<evidence type="ECO:0000256" key="2">
    <source>
        <dbReference type="SAM" id="Phobius"/>
    </source>
</evidence>
<feature type="transmembrane region" description="Helical" evidence="2">
    <location>
        <begin position="43"/>
        <end position="60"/>
    </location>
</feature>
<protein>
    <submittedName>
        <fullName evidence="3">Uncharacterized protein</fullName>
    </submittedName>
</protein>
<organism evidence="3 4">
    <name type="scientific">Microbacterium hominis</name>
    <dbReference type="NCBI Taxonomy" id="162426"/>
    <lineage>
        <taxon>Bacteria</taxon>
        <taxon>Bacillati</taxon>
        <taxon>Actinomycetota</taxon>
        <taxon>Actinomycetes</taxon>
        <taxon>Micrococcales</taxon>
        <taxon>Microbacteriaceae</taxon>
        <taxon>Microbacterium</taxon>
    </lineage>
</organism>
<feature type="transmembrane region" description="Helical" evidence="2">
    <location>
        <begin position="124"/>
        <end position="141"/>
    </location>
</feature>
<name>A0A0B4CBW4_9MICO</name>
<feature type="compositionally biased region" description="Basic and acidic residues" evidence="1">
    <location>
        <begin position="21"/>
        <end position="36"/>
    </location>
</feature>
<gene>
    <name evidence="3" type="ORF">RM52_05260</name>
</gene>
<evidence type="ECO:0000313" key="3">
    <source>
        <dbReference type="EMBL" id="KIC58744.1"/>
    </source>
</evidence>
<sequence length="170" mass="17864">MLLTRRAARSAEPTAESASEPEDRTEPTHAADRPARAWRKDRPLVGGILLIVGGLAMFGSSQLDFGRLHIHLGIEGLQAVVIPLLLIVLGALVIATPAHRILYGVIALATSVYSIVGVNLGGFLIGFVLSAVGGILAVSWMPRAVRTAEPEPTAEADAEEAIASDEAVTR</sequence>
<keyword evidence="2" id="KW-0472">Membrane</keyword>
<evidence type="ECO:0000313" key="4">
    <source>
        <dbReference type="Proteomes" id="UP000031202"/>
    </source>
</evidence>
<proteinExistence type="predicted"/>
<dbReference type="Pfam" id="PF19609">
    <property type="entry name" value="DUF6114"/>
    <property type="match status" value="1"/>
</dbReference>
<reference evidence="3 4" key="1">
    <citation type="submission" date="2014-12" db="EMBL/GenBank/DDBJ databases">
        <title>Genome sequencing of Microbacterium hominis TPW29.</title>
        <authorList>
            <person name="Tan P.W."/>
            <person name="Chan K.-G."/>
        </authorList>
    </citation>
    <scope>NUCLEOTIDE SEQUENCE [LARGE SCALE GENOMIC DNA]</scope>
    <source>
        <strain evidence="3 4">TPW29</strain>
    </source>
</reference>
<feature type="compositionally biased region" description="Acidic residues" evidence="1">
    <location>
        <begin position="152"/>
        <end position="163"/>
    </location>
</feature>